<evidence type="ECO:0000313" key="5">
    <source>
        <dbReference type="EMBL" id="PLT29688.1"/>
    </source>
</evidence>
<dbReference type="RefSeq" id="WP_101642295.1">
    <property type="nucleotide sequence ID" value="NZ_PGUY01000036.1"/>
</dbReference>
<evidence type="ECO:0000259" key="4">
    <source>
        <dbReference type="PROSITE" id="PS50977"/>
    </source>
</evidence>
<keyword evidence="1" id="KW-0678">Repressor</keyword>
<dbReference type="PANTHER" id="PTHR43479">
    <property type="entry name" value="ACREF/ENVCD OPERON REPRESSOR-RELATED"/>
    <property type="match status" value="1"/>
</dbReference>
<dbReference type="InterPro" id="IPR050624">
    <property type="entry name" value="HTH-type_Tx_Regulator"/>
</dbReference>
<proteinExistence type="predicted"/>
<evidence type="ECO:0000256" key="3">
    <source>
        <dbReference type="PROSITE-ProRule" id="PRU00335"/>
    </source>
</evidence>
<evidence type="ECO:0000256" key="1">
    <source>
        <dbReference type="ARBA" id="ARBA00022491"/>
    </source>
</evidence>
<dbReference type="InterPro" id="IPR001647">
    <property type="entry name" value="HTH_TetR"/>
</dbReference>
<dbReference type="AlphaFoldDB" id="A0A2N5M5P8"/>
<gene>
    <name evidence="5" type="ORF">CUU66_11645</name>
</gene>
<dbReference type="Pfam" id="PF00440">
    <property type="entry name" value="TetR_N"/>
    <property type="match status" value="1"/>
</dbReference>
<accession>A0A2N5M5P8</accession>
<dbReference type="PROSITE" id="PS50977">
    <property type="entry name" value="HTH_TETR_2"/>
    <property type="match status" value="1"/>
</dbReference>
<name>A0A2N5M5P8_9BACI</name>
<dbReference type="Proteomes" id="UP000234748">
    <property type="component" value="Unassembled WGS sequence"/>
</dbReference>
<dbReference type="GO" id="GO:0003677">
    <property type="term" value="F:DNA binding"/>
    <property type="evidence" value="ECO:0007669"/>
    <property type="project" value="UniProtKB-UniRule"/>
</dbReference>
<comment type="caution">
    <text evidence="5">The sequence shown here is derived from an EMBL/GenBank/DDBJ whole genome shotgun (WGS) entry which is preliminary data.</text>
</comment>
<protein>
    <submittedName>
        <fullName evidence="5">TetR/AcrR family transcriptional regulator</fullName>
    </submittedName>
</protein>
<dbReference type="PANTHER" id="PTHR43479:SF11">
    <property type="entry name" value="ACREF_ENVCD OPERON REPRESSOR-RELATED"/>
    <property type="match status" value="1"/>
</dbReference>
<sequence>MARERKFSTNDLFAAVKHILIQHGYEGFTFSLLSERLEVSRGAIYKYYQNKENLITDFMVREMQLFIADLQKIEEQTGFESQFDFLLDIIFKKKEVHQLIGVAQHILASPNEEIYENKEKLKKIPLEMYQSLQGFIRLGKIEGKVKPHLPDSLLLGMILQTIAIPNHFRIPEAEWVGSIKEIISQGMFTKS</sequence>
<dbReference type="InterPro" id="IPR009057">
    <property type="entry name" value="Homeodomain-like_sf"/>
</dbReference>
<keyword evidence="6" id="KW-1185">Reference proteome</keyword>
<dbReference type="OrthoDB" id="153047at2"/>
<dbReference type="PRINTS" id="PR00455">
    <property type="entry name" value="HTHTETR"/>
</dbReference>
<organism evidence="5 6">
    <name type="scientific">Peribacillus deserti</name>
    <dbReference type="NCBI Taxonomy" id="673318"/>
    <lineage>
        <taxon>Bacteria</taxon>
        <taxon>Bacillati</taxon>
        <taxon>Bacillota</taxon>
        <taxon>Bacilli</taxon>
        <taxon>Bacillales</taxon>
        <taxon>Bacillaceae</taxon>
        <taxon>Peribacillus</taxon>
    </lineage>
</organism>
<dbReference type="EMBL" id="PGUY01000036">
    <property type="protein sequence ID" value="PLT29688.1"/>
    <property type="molecule type" value="Genomic_DNA"/>
</dbReference>
<feature type="domain" description="HTH tetR-type" evidence="4">
    <location>
        <begin position="6"/>
        <end position="66"/>
    </location>
</feature>
<reference evidence="5 6" key="1">
    <citation type="submission" date="2017-11" db="EMBL/GenBank/DDBJ databases">
        <title>Comparitive Functional Genomics of Dry Heat Resistant strains isolated from the Viking Spacecraft.</title>
        <authorList>
            <person name="Seuylemezian A."/>
            <person name="Cooper K."/>
            <person name="Vaishampayan P."/>
        </authorList>
    </citation>
    <scope>NUCLEOTIDE SEQUENCE [LARGE SCALE GENOMIC DNA]</scope>
    <source>
        <strain evidence="5 6">V1-29</strain>
    </source>
</reference>
<dbReference type="SUPFAM" id="SSF46689">
    <property type="entry name" value="Homeodomain-like"/>
    <property type="match status" value="1"/>
</dbReference>
<keyword evidence="2 3" id="KW-0238">DNA-binding</keyword>
<feature type="DNA-binding region" description="H-T-H motif" evidence="3">
    <location>
        <begin position="29"/>
        <end position="48"/>
    </location>
</feature>
<evidence type="ECO:0000256" key="2">
    <source>
        <dbReference type="ARBA" id="ARBA00023125"/>
    </source>
</evidence>
<evidence type="ECO:0000313" key="6">
    <source>
        <dbReference type="Proteomes" id="UP000234748"/>
    </source>
</evidence>
<dbReference type="Gene3D" id="1.10.357.10">
    <property type="entry name" value="Tetracycline Repressor, domain 2"/>
    <property type="match status" value="1"/>
</dbReference>